<evidence type="ECO:0000313" key="9">
    <source>
        <dbReference type="EMBL" id="AWU76502.1"/>
    </source>
</evidence>
<dbReference type="InterPro" id="IPR044063">
    <property type="entry name" value="ZF_RING_GID"/>
</dbReference>
<dbReference type="PANTHER" id="PTHR12170">
    <property type="entry name" value="MACROPHAGE ERYTHROBLAST ATTACHER-RELATED"/>
    <property type="match status" value="1"/>
</dbReference>
<protein>
    <recommendedName>
        <fullName evidence="8">RING-Gid-type domain-containing protein</fullName>
    </recommendedName>
</protein>
<evidence type="ECO:0000256" key="5">
    <source>
        <dbReference type="ARBA" id="ARBA00022833"/>
    </source>
</evidence>
<dbReference type="GO" id="GO:0008270">
    <property type="term" value="F:zinc ion binding"/>
    <property type="evidence" value="ECO:0007669"/>
    <property type="project" value="UniProtKB-KW"/>
</dbReference>
<name>A0A2U9R576_PICKU</name>
<dbReference type="GO" id="GO:0043161">
    <property type="term" value="P:proteasome-mediated ubiquitin-dependent protein catabolic process"/>
    <property type="evidence" value="ECO:0007669"/>
    <property type="project" value="InterPro"/>
</dbReference>
<evidence type="ECO:0000256" key="1">
    <source>
        <dbReference type="ARBA" id="ARBA00004496"/>
    </source>
</evidence>
<evidence type="ECO:0000256" key="6">
    <source>
        <dbReference type="PROSITE-ProRule" id="PRU01215"/>
    </source>
</evidence>
<reference evidence="9 10" key="1">
    <citation type="submission" date="2018-06" db="EMBL/GenBank/DDBJ databases">
        <title>Population genomics shows no distinction between pathogenic Candida krusei and environmental Pichia kudriavzevii: One species, four names.</title>
        <authorList>
            <person name="Douglass A.P."/>
            <person name="Offei B."/>
            <person name="Braun-Galleani S."/>
            <person name="Coughlan A.Y."/>
            <person name="Martos A."/>
            <person name="Ortiz-Merino R.A."/>
            <person name="Byrne K.P."/>
            <person name="Wolfe K.H."/>
        </authorList>
    </citation>
    <scope>NUCLEOTIDE SEQUENCE [LARGE SCALE GENOMIC DNA]</scope>
    <source>
        <strain evidence="9 10">CBS573</strain>
    </source>
</reference>
<keyword evidence="7" id="KW-0175">Coiled coil</keyword>
<dbReference type="GeneID" id="40384297"/>
<dbReference type="KEGG" id="pkz:C5L36_0C04350"/>
<evidence type="ECO:0000256" key="2">
    <source>
        <dbReference type="ARBA" id="ARBA00022490"/>
    </source>
</evidence>
<dbReference type="GO" id="GO:0005737">
    <property type="term" value="C:cytoplasm"/>
    <property type="evidence" value="ECO:0007669"/>
    <property type="project" value="UniProtKB-SubCell"/>
</dbReference>
<keyword evidence="3" id="KW-0479">Metal-binding</keyword>
<keyword evidence="2" id="KW-0963">Cytoplasm</keyword>
<dbReference type="PROSITE" id="PS51867">
    <property type="entry name" value="ZF_RING_GID"/>
    <property type="match status" value="1"/>
</dbReference>
<dbReference type="STRING" id="4909.A0A2U9R576"/>
<dbReference type="InterPro" id="IPR024964">
    <property type="entry name" value="CTLH/CRA"/>
</dbReference>
<dbReference type="VEuPathDB" id="FungiDB:C5L36_0C04350"/>
<evidence type="ECO:0000256" key="4">
    <source>
        <dbReference type="ARBA" id="ARBA00022771"/>
    </source>
</evidence>
<dbReference type="OrthoDB" id="1933455at2759"/>
<keyword evidence="5" id="KW-0862">Zinc</keyword>
<dbReference type="InterPro" id="IPR045098">
    <property type="entry name" value="Fyv10_fam"/>
</dbReference>
<dbReference type="PANTHER" id="PTHR12170:SF2">
    <property type="entry name" value="E3 UBIQUITIN-PROTEIN TRANSFERASE MAEA"/>
    <property type="match status" value="1"/>
</dbReference>
<dbReference type="GO" id="GO:0061630">
    <property type="term" value="F:ubiquitin protein ligase activity"/>
    <property type="evidence" value="ECO:0007669"/>
    <property type="project" value="InterPro"/>
</dbReference>
<dbReference type="Proteomes" id="UP000249293">
    <property type="component" value="Chromosome 3"/>
</dbReference>
<evidence type="ECO:0000256" key="7">
    <source>
        <dbReference type="SAM" id="Coils"/>
    </source>
</evidence>
<keyword evidence="10" id="KW-1185">Reference proteome</keyword>
<comment type="subcellular location">
    <subcellularLocation>
        <location evidence="1">Cytoplasm</location>
    </subcellularLocation>
</comment>
<dbReference type="EMBL" id="CP028775">
    <property type="protein sequence ID" value="AWU76502.1"/>
    <property type="molecule type" value="Genomic_DNA"/>
</dbReference>
<keyword evidence="4 6" id="KW-0863">Zinc-finger</keyword>
<evidence type="ECO:0000256" key="3">
    <source>
        <dbReference type="ARBA" id="ARBA00022723"/>
    </source>
</evidence>
<sequence>MQAIKDPDHYLNINRQQFKTPLEVLRKNFRNVQKRIEKNKRDLVELQHEFQTASEDNRLEIVDRMIRIQRDFNDKIKHRIEHHNEYVDKMVVRIQYFVKIKELSRKYLNIKLANMNDMPEDLQEFYRHEINVMIVDYLLKNLDIEDFKDVDTHPGVKVARTLKLNDFIDSTIILQGLKIAHEIKDKHNLKLLKKWCIENKKNLKTIKELKSSKLGDIEFECDFQLFIDHIINKRFSQGLIFARNNLQLNVKKLSIGSTVIWAQSLIEHINSIHAPKPSNPLDYYTKSREPENTELVLAEYLKYLKNDRWIHLSNLFLLNFKFIYGMNERSNLETMLILGASVLKTKSCKKLKTSGTFGDFKIPRLSSGLFIQANDCPICSIELNEICDSVPCSIQSKSNIYDDAVLLPNNNVYSFKKLMFYNREDTSIQFHEFQPGGFPSLDDGRKVLDPLTGETFNAYQLKKVFPL</sequence>
<evidence type="ECO:0000313" key="10">
    <source>
        <dbReference type="Proteomes" id="UP000249293"/>
    </source>
</evidence>
<dbReference type="GO" id="GO:0034657">
    <property type="term" value="C:GID complex"/>
    <property type="evidence" value="ECO:0007669"/>
    <property type="project" value="TreeGrafter"/>
</dbReference>
<dbReference type="Pfam" id="PF10607">
    <property type="entry name" value="CTLH"/>
    <property type="match status" value="1"/>
</dbReference>
<dbReference type="AlphaFoldDB" id="A0A2U9R576"/>
<dbReference type="GO" id="GO:0005634">
    <property type="term" value="C:nucleus"/>
    <property type="evidence" value="ECO:0007669"/>
    <property type="project" value="TreeGrafter"/>
</dbReference>
<feature type="domain" description="RING-Gid-type" evidence="8">
    <location>
        <begin position="376"/>
        <end position="452"/>
    </location>
</feature>
<organism evidence="9 10">
    <name type="scientific">Pichia kudriavzevii</name>
    <name type="common">Yeast</name>
    <name type="synonym">Issatchenkia orientalis</name>
    <dbReference type="NCBI Taxonomy" id="4909"/>
    <lineage>
        <taxon>Eukaryota</taxon>
        <taxon>Fungi</taxon>
        <taxon>Dikarya</taxon>
        <taxon>Ascomycota</taxon>
        <taxon>Saccharomycotina</taxon>
        <taxon>Pichiomycetes</taxon>
        <taxon>Pichiales</taxon>
        <taxon>Pichiaceae</taxon>
        <taxon>Pichia</taxon>
    </lineage>
</organism>
<feature type="zinc finger region" description="RING-Gid-type" evidence="6">
    <location>
        <begin position="376"/>
        <end position="452"/>
    </location>
</feature>
<feature type="coiled-coil region" evidence="7">
    <location>
        <begin position="22"/>
        <end position="56"/>
    </location>
</feature>
<gene>
    <name evidence="9" type="ORF">C5L36_0C04350</name>
</gene>
<evidence type="ECO:0000259" key="8">
    <source>
        <dbReference type="PROSITE" id="PS51867"/>
    </source>
</evidence>
<dbReference type="RefSeq" id="XP_029321979.1">
    <property type="nucleotide sequence ID" value="XM_029466119.1"/>
</dbReference>
<accession>A0A2U9R576</accession>
<proteinExistence type="predicted"/>